<sequence>MNILFTFPGQGPQVPDMLHRLPENALTHDLLTQASAALGEDIYLLDTADALRSTRAVQLCLLIAGVVWAKQLETEGVKPDFCSGLSIGAFPAAVIAGALGFDDAVRLVALRGELMQQAYPQGFGLSAITGLSQDKVSALLEQVNSPQTPVYLANINAEDQMVIAGSDVAMQQVLNLAKAQGAQKTHRLAVSVPSHCALLDAPAARLVNAFESVTLQRPTCGYLSGTTGRVYWQPEKIADDLAMNMARTVNWRDAMVAAYQRDVRLAIEMPPGSVLTGLTRRAMDQGEALSLCQSGIQLARTLAMRLREKERQ</sequence>
<comment type="caution">
    <text evidence="10">The sequence shown here is derived from an EMBL/GenBank/DDBJ whole genome shotgun (WGS) entry which is preliminary data.</text>
</comment>
<keyword evidence="11" id="KW-1185">Reference proteome</keyword>
<dbReference type="AlphaFoldDB" id="A0A502GAV9"/>
<dbReference type="OrthoDB" id="9808564at2"/>
<evidence type="ECO:0000256" key="4">
    <source>
        <dbReference type="ARBA" id="ARBA00022679"/>
    </source>
</evidence>
<dbReference type="UniPathway" id="UPA00094"/>
<comment type="similarity">
    <text evidence="7">Belongs to the fabD family.</text>
</comment>
<dbReference type="PANTHER" id="PTHR42681">
    <property type="entry name" value="MALONYL-COA-ACYL CARRIER PROTEIN TRANSACYLASE, MITOCHONDRIAL"/>
    <property type="match status" value="1"/>
</dbReference>
<dbReference type="Gene3D" id="3.30.70.250">
    <property type="entry name" value="Malonyl-CoA ACP transacylase, ACP-binding"/>
    <property type="match status" value="1"/>
</dbReference>
<evidence type="ECO:0000256" key="5">
    <source>
        <dbReference type="ARBA" id="ARBA00023315"/>
    </source>
</evidence>
<dbReference type="SUPFAM" id="SSF55048">
    <property type="entry name" value="Probable ACP-binding domain of malonyl-CoA ACP transacylase"/>
    <property type="match status" value="1"/>
</dbReference>
<dbReference type="InterPro" id="IPR024925">
    <property type="entry name" value="Malonyl_CoA-ACP_transAc"/>
</dbReference>
<dbReference type="InterPro" id="IPR017554">
    <property type="entry name" value="Malonate_deCOase_MdcHsu"/>
</dbReference>
<dbReference type="RefSeq" id="WP_140474174.1">
    <property type="nucleotide sequence ID" value="NZ_RCZD01000010.1"/>
</dbReference>
<evidence type="ECO:0000256" key="7">
    <source>
        <dbReference type="PIRNR" id="PIRNR000446"/>
    </source>
</evidence>
<dbReference type="GO" id="GO:0005829">
    <property type="term" value="C:cytosol"/>
    <property type="evidence" value="ECO:0007669"/>
    <property type="project" value="TreeGrafter"/>
</dbReference>
<comment type="pathway">
    <text evidence="1">Lipid metabolism; fatty acid biosynthesis.</text>
</comment>
<dbReference type="Gene3D" id="3.40.366.10">
    <property type="entry name" value="Malonyl-Coenzyme A Acyl Carrier Protein, domain 2"/>
    <property type="match status" value="1"/>
</dbReference>
<organism evidence="10 11">
    <name type="scientific">Ewingella americana</name>
    <dbReference type="NCBI Taxonomy" id="41202"/>
    <lineage>
        <taxon>Bacteria</taxon>
        <taxon>Pseudomonadati</taxon>
        <taxon>Pseudomonadota</taxon>
        <taxon>Gammaproteobacteria</taxon>
        <taxon>Enterobacterales</taxon>
        <taxon>Yersiniaceae</taxon>
        <taxon>Ewingella</taxon>
    </lineage>
</organism>
<evidence type="ECO:0000256" key="6">
    <source>
        <dbReference type="ARBA" id="ARBA00048462"/>
    </source>
</evidence>
<feature type="active site" evidence="8">
    <location>
        <position position="195"/>
    </location>
</feature>
<evidence type="ECO:0000256" key="1">
    <source>
        <dbReference type="ARBA" id="ARBA00005194"/>
    </source>
</evidence>
<dbReference type="InterPro" id="IPR050858">
    <property type="entry name" value="Mal-CoA-ACP_Trans/PKS_FabD"/>
</dbReference>
<keyword evidence="5 7" id="KW-0012">Acyltransferase</keyword>
<evidence type="ECO:0000313" key="11">
    <source>
        <dbReference type="Proteomes" id="UP000317663"/>
    </source>
</evidence>
<keyword evidence="4 7" id="KW-0808">Transferase</keyword>
<dbReference type="Proteomes" id="UP000317663">
    <property type="component" value="Unassembled WGS sequence"/>
</dbReference>
<name>A0A502GAV9_9GAMM</name>
<dbReference type="InterPro" id="IPR016036">
    <property type="entry name" value="Malonyl_transacylase_ACP-bd"/>
</dbReference>
<proteinExistence type="inferred from homology"/>
<evidence type="ECO:0000256" key="2">
    <source>
        <dbReference type="ARBA" id="ARBA00013258"/>
    </source>
</evidence>
<dbReference type="EC" id="2.3.1.39" evidence="2 7"/>
<feature type="active site" evidence="8">
    <location>
        <position position="86"/>
    </location>
</feature>
<comment type="catalytic activity">
    <reaction evidence="6 7">
        <text>holo-[ACP] + malonyl-CoA = malonyl-[ACP] + CoA</text>
        <dbReference type="Rhea" id="RHEA:41792"/>
        <dbReference type="Rhea" id="RHEA-COMP:9623"/>
        <dbReference type="Rhea" id="RHEA-COMP:9685"/>
        <dbReference type="ChEBI" id="CHEBI:57287"/>
        <dbReference type="ChEBI" id="CHEBI:57384"/>
        <dbReference type="ChEBI" id="CHEBI:64479"/>
        <dbReference type="ChEBI" id="CHEBI:78449"/>
        <dbReference type="EC" id="2.3.1.39"/>
    </reaction>
</comment>
<evidence type="ECO:0000259" key="9">
    <source>
        <dbReference type="SMART" id="SM00827"/>
    </source>
</evidence>
<dbReference type="SMART" id="SM00827">
    <property type="entry name" value="PKS_AT"/>
    <property type="match status" value="1"/>
</dbReference>
<dbReference type="InterPro" id="IPR001227">
    <property type="entry name" value="Ac_transferase_dom_sf"/>
</dbReference>
<dbReference type="PIRSF" id="PIRSF000446">
    <property type="entry name" value="Mct"/>
    <property type="match status" value="1"/>
</dbReference>
<protein>
    <recommendedName>
        <fullName evidence="3 7">Malonyl CoA-acyl carrier protein transacylase</fullName>
        <ecNumber evidence="2 7">2.3.1.39</ecNumber>
    </recommendedName>
</protein>
<dbReference type="PANTHER" id="PTHR42681:SF1">
    <property type="entry name" value="MALONYL-COA-ACYL CARRIER PROTEIN TRANSACYLASE, MITOCHONDRIAL"/>
    <property type="match status" value="1"/>
</dbReference>
<reference evidence="10 11" key="1">
    <citation type="journal article" date="2019" name="Environ. Microbiol.">
        <title>Species interactions and distinct microbial communities in high Arctic permafrost affected cryosols are associated with the CH4 and CO2 gas fluxes.</title>
        <authorList>
            <person name="Altshuler I."/>
            <person name="Hamel J."/>
            <person name="Turney S."/>
            <person name="Magnuson E."/>
            <person name="Levesque R."/>
            <person name="Greer C."/>
            <person name="Whyte L.G."/>
        </authorList>
    </citation>
    <scope>NUCLEOTIDE SEQUENCE [LARGE SCALE GENOMIC DNA]</scope>
    <source>
        <strain evidence="10 11">E4</strain>
    </source>
</reference>
<dbReference type="SUPFAM" id="SSF52151">
    <property type="entry name" value="FabD/lysophospholipase-like"/>
    <property type="match status" value="1"/>
</dbReference>
<dbReference type="GO" id="GO:0004314">
    <property type="term" value="F:[acyl-carrier-protein] S-malonyltransferase activity"/>
    <property type="evidence" value="ECO:0007669"/>
    <property type="project" value="UniProtKB-EC"/>
</dbReference>
<dbReference type="InterPro" id="IPR016035">
    <property type="entry name" value="Acyl_Trfase/lysoPLipase"/>
</dbReference>
<dbReference type="EMBL" id="RCZD01000010">
    <property type="protein sequence ID" value="TPG58802.1"/>
    <property type="molecule type" value="Genomic_DNA"/>
</dbReference>
<dbReference type="NCBIfam" id="TIGR03131">
    <property type="entry name" value="malonate_mdcH"/>
    <property type="match status" value="1"/>
</dbReference>
<dbReference type="InterPro" id="IPR014043">
    <property type="entry name" value="Acyl_transferase_dom"/>
</dbReference>
<dbReference type="GO" id="GO:0006633">
    <property type="term" value="P:fatty acid biosynthetic process"/>
    <property type="evidence" value="ECO:0007669"/>
    <property type="project" value="UniProtKB-UniPathway"/>
</dbReference>
<evidence type="ECO:0000313" key="10">
    <source>
        <dbReference type="EMBL" id="TPG58802.1"/>
    </source>
</evidence>
<dbReference type="Pfam" id="PF00698">
    <property type="entry name" value="Acyl_transf_1"/>
    <property type="match status" value="1"/>
</dbReference>
<accession>A0A502GAV9</accession>
<evidence type="ECO:0000256" key="3">
    <source>
        <dbReference type="ARBA" id="ARBA00018953"/>
    </source>
</evidence>
<evidence type="ECO:0000256" key="8">
    <source>
        <dbReference type="PIRSR" id="PIRSR000446-1"/>
    </source>
</evidence>
<feature type="domain" description="Malonyl-CoA:ACP transacylase (MAT)" evidence="9">
    <location>
        <begin position="6"/>
        <end position="296"/>
    </location>
</feature>
<gene>
    <name evidence="10" type="primary">mdcH</name>
    <name evidence="10" type="ORF">EAH77_17995</name>
</gene>